<feature type="compositionally biased region" description="Basic residues" evidence="2">
    <location>
        <begin position="106"/>
        <end position="128"/>
    </location>
</feature>
<feature type="region of interest" description="Disordered" evidence="2">
    <location>
        <begin position="106"/>
        <end position="153"/>
    </location>
</feature>
<reference evidence="3" key="3">
    <citation type="submission" date="2025-09" db="UniProtKB">
        <authorList>
            <consortium name="Ensembl"/>
        </authorList>
    </citation>
    <scope>IDENTIFICATION</scope>
</reference>
<feature type="region of interest" description="Disordered" evidence="2">
    <location>
        <begin position="325"/>
        <end position="393"/>
    </location>
</feature>
<dbReference type="GeneTree" id="ENSGT00940000157446"/>
<evidence type="ECO:0000256" key="1">
    <source>
        <dbReference type="ARBA" id="ARBA00022853"/>
    </source>
</evidence>
<proteinExistence type="predicted"/>
<evidence type="ECO:0000256" key="2">
    <source>
        <dbReference type="SAM" id="MobiDB-lite"/>
    </source>
</evidence>
<dbReference type="Ensembl" id="ENSELUT00000094143.1">
    <property type="protein sequence ID" value="ENSELUP00000086339.1"/>
    <property type="gene ID" value="ENSELUG00000043791.1"/>
</dbReference>
<dbReference type="GO" id="GO:0070210">
    <property type="term" value="C:Rpd3L-Expanded complex"/>
    <property type="evidence" value="ECO:0007669"/>
    <property type="project" value="TreeGrafter"/>
</dbReference>
<accession>A0AAY5KAV2</accession>
<evidence type="ECO:0000313" key="3">
    <source>
        <dbReference type="Ensembl" id="ENSELUP00000086339.1"/>
    </source>
</evidence>
<reference evidence="3 4" key="1">
    <citation type="submission" date="2020-02" db="EMBL/GenBank/DDBJ databases">
        <title>Esox lucius (northern pike) genome, fEsoLuc1, primary haplotype.</title>
        <authorList>
            <person name="Myers G."/>
            <person name="Karagic N."/>
            <person name="Meyer A."/>
            <person name="Pippel M."/>
            <person name="Reichard M."/>
            <person name="Winkler S."/>
            <person name="Tracey A."/>
            <person name="Sims Y."/>
            <person name="Howe K."/>
            <person name="Rhie A."/>
            <person name="Formenti G."/>
            <person name="Durbin R."/>
            <person name="Fedrigo O."/>
            <person name="Jarvis E.D."/>
        </authorList>
    </citation>
    <scope>NUCLEOTIDE SEQUENCE [LARGE SCALE GENOMIC DNA]</scope>
</reference>
<dbReference type="Proteomes" id="UP000265140">
    <property type="component" value="Chromosome 17"/>
</dbReference>
<dbReference type="GO" id="GO:0034967">
    <property type="term" value="C:Set3 complex"/>
    <property type="evidence" value="ECO:0007669"/>
    <property type="project" value="TreeGrafter"/>
</dbReference>
<reference evidence="3" key="2">
    <citation type="submission" date="2025-08" db="UniProtKB">
        <authorList>
            <consortium name="Ensembl"/>
        </authorList>
    </citation>
    <scope>IDENTIFICATION</scope>
</reference>
<evidence type="ECO:0000313" key="4">
    <source>
        <dbReference type="Proteomes" id="UP000265140"/>
    </source>
</evidence>
<sequence length="393" mass="43813">MQSEFNCVIVGTLRRHLVLPGNLCLMWSARRSTRPPTRLESDSCDVWFCSNATSRYGTPNVKPDKMYEYWTSATESGDEEVSPATVSYTATQHTPTSITLTVNRVKRNKSKKRKKSMEKTRGAPKGKKAFREGSRKSMRMKNSKTEASAVDETTAEGWESRIRQWTEQYEEAAANQYSADIQTLLQLRRAAAEGVVGGGANAAQTAEMQLQLGRVTRVQKHRKILRAARDLDPDTLVNRVPGQVMLSSSRGHGHFFKKPYPFVLFYSNFNEVSCQGMIHICIYAITKIVKDAEVTIGFDYEFNSCNYKVDCACHKADQQNCPVQKHNLSPRETLGSQLPPPSATNAHRGRDAAAEGPAERGGGARRRSRARRDVRRQQPAARGGRRAPGDATG</sequence>
<dbReference type="SUPFAM" id="SSF82199">
    <property type="entry name" value="SET domain"/>
    <property type="match status" value="1"/>
</dbReference>
<protein>
    <submittedName>
        <fullName evidence="3">Uncharacterized protein</fullName>
    </submittedName>
</protein>
<dbReference type="GO" id="GO:0006325">
    <property type="term" value="P:chromatin organization"/>
    <property type="evidence" value="ECO:0007669"/>
    <property type="project" value="UniProtKB-KW"/>
</dbReference>
<keyword evidence="1" id="KW-0156">Chromatin regulator</keyword>
<dbReference type="PANTHER" id="PTHR46462:SF1">
    <property type="entry name" value="HISTONE-LYSINE N-METHYLTRANSFERASE SETD5"/>
    <property type="match status" value="1"/>
</dbReference>
<dbReference type="InterPro" id="IPR046341">
    <property type="entry name" value="SET_dom_sf"/>
</dbReference>
<dbReference type="AlphaFoldDB" id="A0AAY5KAV2"/>
<name>A0AAY5KAV2_ESOLU</name>
<dbReference type="PANTHER" id="PTHR46462">
    <property type="entry name" value="UPSET, ISOFORM A"/>
    <property type="match status" value="1"/>
</dbReference>
<keyword evidence="4" id="KW-1185">Reference proteome</keyword>
<feature type="compositionally biased region" description="Basic residues" evidence="2">
    <location>
        <begin position="363"/>
        <end position="374"/>
    </location>
</feature>
<dbReference type="GO" id="GO:0006355">
    <property type="term" value="P:regulation of DNA-templated transcription"/>
    <property type="evidence" value="ECO:0007669"/>
    <property type="project" value="TreeGrafter"/>
</dbReference>
<organism evidence="3 4">
    <name type="scientific">Esox lucius</name>
    <name type="common">Northern pike</name>
    <dbReference type="NCBI Taxonomy" id="8010"/>
    <lineage>
        <taxon>Eukaryota</taxon>
        <taxon>Metazoa</taxon>
        <taxon>Chordata</taxon>
        <taxon>Craniata</taxon>
        <taxon>Vertebrata</taxon>
        <taxon>Euteleostomi</taxon>
        <taxon>Actinopterygii</taxon>
        <taxon>Neopterygii</taxon>
        <taxon>Teleostei</taxon>
        <taxon>Protacanthopterygii</taxon>
        <taxon>Esociformes</taxon>
        <taxon>Esocidae</taxon>
        <taxon>Esox</taxon>
    </lineage>
</organism>